<name>A0A261EY46_9BIFI</name>
<evidence type="ECO:0000256" key="1">
    <source>
        <dbReference type="ARBA" id="ARBA00022603"/>
    </source>
</evidence>
<keyword evidence="6" id="KW-1185">Reference proteome</keyword>
<feature type="region of interest" description="Disordered" evidence="3">
    <location>
        <begin position="1"/>
        <end position="225"/>
    </location>
</feature>
<dbReference type="GO" id="GO:0008757">
    <property type="term" value="F:S-adenosylmethionine-dependent methyltransferase activity"/>
    <property type="evidence" value="ECO:0007669"/>
    <property type="project" value="InterPro"/>
</dbReference>
<dbReference type="InterPro" id="IPR007848">
    <property type="entry name" value="Small_mtfrase_dom"/>
</dbReference>
<comment type="caution">
    <text evidence="5">The sequence shown here is derived from an EMBL/GenBank/DDBJ whole genome shotgun (WGS) entry which is preliminary data.</text>
</comment>
<dbReference type="GO" id="GO:0032259">
    <property type="term" value="P:methylation"/>
    <property type="evidence" value="ECO:0007669"/>
    <property type="project" value="UniProtKB-KW"/>
</dbReference>
<dbReference type="PANTHER" id="PTHR47816">
    <property type="entry name" value="RIBOSOMAL RNA SMALL SUBUNIT METHYLTRANSFERASE C"/>
    <property type="match status" value="1"/>
</dbReference>
<proteinExistence type="predicted"/>
<evidence type="ECO:0000259" key="4">
    <source>
        <dbReference type="Pfam" id="PF05175"/>
    </source>
</evidence>
<evidence type="ECO:0000313" key="6">
    <source>
        <dbReference type="Proteomes" id="UP000216725"/>
    </source>
</evidence>
<feature type="compositionally biased region" description="Basic and acidic residues" evidence="3">
    <location>
        <begin position="85"/>
        <end position="132"/>
    </location>
</feature>
<keyword evidence="1" id="KW-0489">Methyltransferase</keyword>
<evidence type="ECO:0000313" key="5">
    <source>
        <dbReference type="EMBL" id="OZG51790.1"/>
    </source>
</evidence>
<dbReference type="InterPro" id="IPR046977">
    <property type="entry name" value="RsmC/RlmG"/>
</dbReference>
<dbReference type="Gene3D" id="3.40.50.150">
    <property type="entry name" value="Vaccinia Virus protein VP39"/>
    <property type="match status" value="1"/>
</dbReference>
<evidence type="ECO:0000256" key="3">
    <source>
        <dbReference type="SAM" id="MobiDB-lite"/>
    </source>
</evidence>
<accession>A0A261EY46</accession>
<protein>
    <submittedName>
        <fullName evidence="5">MFS transporter</fullName>
    </submittedName>
</protein>
<feature type="compositionally biased region" description="Basic and acidic residues" evidence="3">
    <location>
        <begin position="44"/>
        <end position="74"/>
    </location>
</feature>
<gene>
    <name evidence="5" type="ORF">PSRA_0870</name>
</gene>
<dbReference type="InterPro" id="IPR029063">
    <property type="entry name" value="SAM-dependent_MTases_sf"/>
</dbReference>
<dbReference type="Pfam" id="PF05175">
    <property type="entry name" value="MTS"/>
    <property type="match status" value="1"/>
</dbReference>
<feature type="compositionally biased region" description="Basic and acidic residues" evidence="3">
    <location>
        <begin position="1"/>
        <end position="12"/>
    </location>
</feature>
<feature type="compositionally biased region" description="Basic residues" evidence="3">
    <location>
        <begin position="167"/>
        <end position="177"/>
    </location>
</feature>
<feature type="compositionally biased region" description="Low complexity" evidence="3">
    <location>
        <begin position="18"/>
        <end position="43"/>
    </location>
</feature>
<feature type="compositionally biased region" description="Basic and acidic residues" evidence="3">
    <location>
        <begin position="178"/>
        <end position="189"/>
    </location>
</feature>
<feature type="compositionally biased region" description="Polar residues" evidence="3">
    <location>
        <begin position="133"/>
        <end position="152"/>
    </location>
</feature>
<evidence type="ECO:0000256" key="2">
    <source>
        <dbReference type="ARBA" id="ARBA00022679"/>
    </source>
</evidence>
<feature type="compositionally biased region" description="Low complexity" evidence="3">
    <location>
        <begin position="241"/>
        <end position="252"/>
    </location>
</feature>
<keyword evidence="2" id="KW-0808">Transferase</keyword>
<dbReference type="EMBL" id="MWWR01000006">
    <property type="protein sequence ID" value="OZG51790.1"/>
    <property type="molecule type" value="Genomic_DNA"/>
</dbReference>
<dbReference type="Proteomes" id="UP000216725">
    <property type="component" value="Unassembled WGS sequence"/>
</dbReference>
<feature type="domain" description="Methyltransferase small" evidence="4">
    <location>
        <begin position="286"/>
        <end position="425"/>
    </location>
</feature>
<reference evidence="5 6" key="1">
    <citation type="journal article" date="2017" name="BMC Genomics">
        <title>Comparative genomic and phylogenomic analyses of the Bifidobacteriaceae family.</title>
        <authorList>
            <person name="Lugli G.A."/>
            <person name="Milani C."/>
            <person name="Turroni F."/>
            <person name="Duranti S."/>
            <person name="Mancabelli L."/>
            <person name="Mangifesta M."/>
            <person name="Ferrario C."/>
            <person name="Modesto M."/>
            <person name="Mattarelli P."/>
            <person name="Jiri K."/>
            <person name="van Sinderen D."/>
            <person name="Ventura M."/>
        </authorList>
    </citation>
    <scope>NUCLEOTIDE SEQUENCE [LARGE SCALE GENOMIC DNA]</scope>
    <source>
        <strain evidence="5 6">DSM 24742</strain>
    </source>
</reference>
<dbReference type="SUPFAM" id="SSF53335">
    <property type="entry name" value="S-adenosyl-L-methionine-dependent methyltransferases"/>
    <property type="match status" value="1"/>
</dbReference>
<dbReference type="PANTHER" id="PTHR47816:SF4">
    <property type="entry name" value="RIBOSOMAL RNA SMALL SUBUNIT METHYLTRANSFERASE C"/>
    <property type="match status" value="1"/>
</dbReference>
<feature type="region of interest" description="Disordered" evidence="3">
    <location>
        <begin position="241"/>
        <end position="267"/>
    </location>
</feature>
<dbReference type="AlphaFoldDB" id="A0A261EY46"/>
<feature type="compositionally biased region" description="Low complexity" evidence="3">
    <location>
        <begin position="200"/>
        <end position="225"/>
    </location>
</feature>
<dbReference type="CDD" id="cd02440">
    <property type="entry name" value="AdoMet_MTases"/>
    <property type="match status" value="1"/>
</dbReference>
<sequence length="474" mass="51502">MTSEHRSSDRRHGGNNHGGRTNPNANTNSANNRGNRTNNSNRNRTNDRGNRDRRDNRDKSDNATRDDAMRETSWKPRKRRPKPNPFEHHVFGSRGRRVEQEAREEYLRQSAARREAIRRGEDPDAEARKHDSSTAQTDAKPSASQPSGTQAGDTRHAAASSDETTVTRRHTRPRHQRHDADRDGSRRDGSPAGNPRYASKAKNTATTARGTARPADDAQPAHAAQAGDIVAGDIVDTASAAEAQTAAEPQPADGRDTQYFSENPAAEDRRRIIGLDLRGHEASMEVSAGVFSSSRLDLGTRVLLRHAPEPPSAGTFLDLGCGWGPIAVALAKESPEADVWAVDVNERALELTRENAARNACPSVHAAKAEDVPAGLAFDVIWSNPPIRIGKEALHALLMQWLPRLSVGGAAYLVVQKNLGADSLIPWLQSSLDELGATQPGSEQSHDDAAAPAFTVSKYASSKGYRVIEVRRTA</sequence>
<organism evidence="5 6">
    <name type="scientific">Pseudoscardovia radai</name>
    <dbReference type="NCBI Taxonomy" id="987066"/>
    <lineage>
        <taxon>Bacteria</taxon>
        <taxon>Bacillati</taxon>
        <taxon>Actinomycetota</taxon>
        <taxon>Actinomycetes</taxon>
        <taxon>Bifidobacteriales</taxon>
        <taxon>Bifidobacteriaceae</taxon>
        <taxon>Pseudoscardovia</taxon>
    </lineage>
</organism>